<dbReference type="GO" id="GO:0005681">
    <property type="term" value="C:spliceosomal complex"/>
    <property type="evidence" value="ECO:0007669"/>
    <property type="project" value="InterPro"/>
</dbReference>
<evidence type="ECO:0000313" key="3">
    <source>
        <dbReference type="Proteomes" id="UP000028828"/>
    </source>
</evidence>
<dbReference type="Pfam" id="PF11931">
    <property type="entry name" value="SF3a60_Prp9_C"/>
    <property type="match status" value="1"/>
</dbReference>
<feature type="non-terminal residue" evidence="2">
    <location>
        <position position="1"/>
    </location>
</feature>
<organism evidence="2 3">
    <name type="scientific">Toxoplasma gondii p89</name>
    <dbReference type="NCBI Taxonomy" id="943119"/>
    <lineage>
        <taxon>Eukaryota</taxon>
        <taxon>Sar</taxon>
        <taxon>Alveolata</taxon>
        <taxon>Apicomplexa</taxon>
        <taxon>Conoidasida</taxon>
        <taxon>Coccidia</taxon>
        <taxon>Eucoccidiorida</taxon>
        <taxon>Eimeriorina</taxon>
        <taxon>Sarcocystidae</taxon>
        <taxon>Toxoplasma</taxon>
    </lineage>
</organism>
<feature type="domain" description="Splicing factor SF3a60 /Prp9 subunit C-terminal" evidence="1">
    <location>
        <begin position="1"/>
        <end position="54"/>
    </location>
</feature>
<proteinExistence type="predicted"/>
<sequence>EITKIEDAIKLYEKLKKDAEGKTFKDEQELECEDSQGNVMNLRAFEDLRRQGLL</sequence>
<dbReference type="VEuPathDB" id="ToxoDB:TGP89_221950B"/>
<accession>A0A086JVY5</accession>
<reference evidence="2 3" key="1">
    <citation type="submission" date="2014-03" db="EMBL/GenBank/DDBJ databases">
        <authorList>
            <person name="Sibley D."/>
            <person name="Venepally P."/>
            <person name="Karamycheva S."/>
            <person name="Hadjithomas M."/>
            <person name="Khan A."/>
            <person name="Brunk B."/>
            <person name="Roos D."/>
            <person name="Caler E."/>
            <person name="Lorenzi H."/>
        </authorList>
    </citation>
    <scope>NUCLEOTIDE SEQUENCE [LARGE SCALE GENOMIC DNA]</scope>
    <source>
        <strain evidence="3">p89</strain>
    </source>
</reference>
<dbReference type="Proteomes" id="UP000028828">
    <property type="component" value="Unassembled WGS sequence"/>
</dbReference>
<dbReference type="GO" id="GO:0000398">
    <property type="term" value="P:mRNA splicing, via spliceosome"/>
    <property type="evidence" value="ECO:0007669"/>
    <property type="project" value="InterPro"/>
</dbReference>
<dbReference type="GO" id="GO:0003723">
    <property type="term" value="F:RNA binding"/>
    <property type="evidence" value="ECO:0007669"/>
    <property type="project" value="InterPro"/>
</dbReference>
<protein>
    <submittedName>
        <fullName evidence="2">Putative splicesome-associated protein</fullName>
    </submittedName>
</protein>
<comment type="caution">
    <text evidence="2">The sequence shown here is derived from an EMBL/GenBank/DDBJ whole genome shotgun (WGS) entry which is preliminary data.</text>
</comment>
<evidence type="ECO:0000259" key="1">
    <source>
        <dbReference type="Pfam" id="PF11931"/>
    </source>
</evidence>
<evidence type="ECO:0000313" key="2">
    <source>
        <dbReference type="EMBL" id="KFG36303.1"/>
    </source>
</evidence>
<dbReference type="EMBL" id="AEYI02001531">
    <property type="protein sequence ID" value="KFG36303.1"/>
    <property type="molecule type" value="Genomic_DNA"/>
</dbReference>
<dbReference type="InterPro" id="IPR024598">
    <property type="entry name" value="SF3a60/Prp9_C"/>
</dbReference>
<name>A0A086JVY5_TOXGO</name>
<gene>
    <name evidence="2" type="ORF">TGP89_221950B</name>
</gene>
<dbReference type="AlphaFoldDB" id="A0A086JVY5"/>